<accession>A0A7S6ZUH6</accession>
<dbReference type="InterPro" id="IPR016181">
    <property type="entry name" value="Acyl_CoA_acyltransferase"/>
</dbReference>
<evidence type="ECO:0000259" key="1">
    <source>
        <dbReference type="Pfam" id="PF13480"/>
    </source>
</evidence>
<dbReference type="InterPro" id="IPR038740">
    <property type="entry name" value="BioF2-like_GNAT_dom"/>
</dbReference>
<dbReference type="Pfam" id="PF13480">
    <property type="entry name" value="Acetyltransf_6"/>
    <property type="match status" value="1"/>
</dbReference>
<organism evidence="2 3">
    <name type="scientific">Novilysobacter avium</name>
    <dbReference type="NCBI Taxonomy" id="2781023"/>
    <lineage>
        <taxon>Bacteria</taxon>
        <taxon>Pseudomonadati</taxon>
        <taxon>Pseudomonadota</taxon>
        <taxon>Gammaproteobacteria</taxon>
        <taxon>Lysobacterales</taxon>
        <taxon>Lysobacteraceae</taxon>
        <taxon>Novilysobacter</taxon>
    </lineage>
</organism>
<gene>
    <name evidence="2" type="ORF">INQ42_08325</name>
</gene>
<dbReference type="RefSeq" id="WP_194033867.1">
    <property type="nucleotide sequence ID" value="NZ_CP063657.1"/>
</dbReference>
<reference evidence="2 3" key="1">
    <citation type="submission" date="2020-10" db="EMBL/GenBank/DDBJ databases">
        <title>complete genome sequencing of Lysobacter sp. H23M41.</title>
        <authorList>
            <person name="Bae J.-W."/>
            <person name="Lee S.-Y."/>
        </authorList>
    </citation>
    <scope>NUCLEOTIDE SEQUENCE [LARGE SCALE GENOMIC DNA]</scope>
    <source>
        <strain evidence="2 3">H23M41</strain>
    </source>
</reference>
<keyword evidence="3" id="KW-1185">Reference proteome</keyword>
<proteinExistence type="predicted"/>
<dbReference type="SUPFAM" id="SSF55729">
    <property type="entry name" value="Acyl-CoA N-acyltransferases (Nat)"/>
    <property type="match status" value="1"/>
</dbReference>
<name>A0A7S6ZUH6_9GAMM</name>
<dbReference type="EMBL" id="CP063657">
    <property type="protein sequence ID" value="QOW21284.1"/>
    <property type="molecule type" value="Genomic_DNA"/>
</dbReference>
<evidence type="ECO:0000313" key="3">
    <source>
        <dbReference type="Proteomes" id="UP000593932"/>
    </source>
</evidence>
<dbReference type="Proteomes" id="UP000593932">
    <property type="component" value="Chromosome"/>
</dbReference>
<sequence length="413" mass="45102">MDKPNDPGMQMLTTSRALPVAMPCTKPESAIRAEVVAVDAYPGLAVDWIRLESRSDASPFTSWSWVSTWLALLPANCRPLVFRARDESGVFALSLLLKASERGVGRLFGSHSLLLQETGEPAVDQVTIEYAGLLVRTGAETAGYKAMFDAIRRLGAGWRRLRISATAHADAIASALPPTLDAASVDARPSYFVDLAALRAAGRSYHDGLGANIRGSLNQARRGYGAHGELRAEVAGDASTALAWLEEMAALHTRYWNSKGKPGSFSSAFFCRFHRSLVGAGTATGFTRMTRVSAGPLTVGYIYNLAWRDRIYYYNSGLNYGALPRHDRPGLAALHTTIEQALMEGWSQFDFLAGAQEYKRRLSNDARRLHWIDIRRRGARMSGERLLSRMLGKNTFGVPLASALAADAVQAHK</sequence>
<protein>
    <submittedName>
        <fullName evidence="2">GNAT family N-acetyltransferase</fullName>
    </submittedName>
</protein>
<evidence type="ECO:0000313" key="2">
    <source>
        <dbReference type="EMBL" id="QOW21284.1"/>
    </source>
</evidence>
<feature type="domain" description="BioF2-like acetyltransferase" evidence="1">
    <location>
        <begin position="212"/>
        <end position="360"/>
    </location>
</feature>